<dbReference type="Proteomes" id="UP000002313">
    <property type="component" value="Chromosome IX"/>
</dbReference>
<name>E0S8U7_ENCIT</name>
<dbReference type="VEuPathDB" id="MicrosporidiaDB:Eint_090840"/>
<reference evidence="1 2" key="1">
    <citation type="journal article" date="2010" name="Nat. Commun.">
        <title>The complete sequence of the smallest known nuclear genome from the microsporidian Encephalitozoon intestinalis.</title>
        <authorList>
            <person name="Corradi N."/>
            <person name="Pombert J.-F."/>
            <person name="Farinelli L."/>
            <person name="Didier E.S."/>
            <person name="Keeling P.J."/>
        </authorList>
    </citation>
    <scope>NUCLEOTIDE SEQUENCE [LARGE SCALE GENOMIC DNA]</scope>
    <source>
        <strain evidence="1 2">ATCC 50506</strain>
    </source>
</reference>
<sequence length="662" mass="76328">MAVVRDIGFYIETDRQKIIETTAGTSPPSIADILSIPDIYVRYFLLVNLPISAEEGTSQIMKELKAFFKEFAEAEKIVEVDFDQKMSEFVKKAIIPVGMEDFVGCISELGLSHIDLEYYRGYFGYSQTYSLYKSMIKRIFSCGFSHKEIGLVMLLLDNETMCFKRLLPMFSRLTTYVTRNLLDKNIVACCIVLQSVLKYIPDTMNGRDEYVLSLISYLVDIVSRHTSFMFINEKDAGEIISTIDLLSRFHFTTSVSKTSSGILKEVIFRLESLSSGSMSLYEEVFAVVCVLETIPSICRLLEGSAGFNFSSAYSSLQGLTLQRVEQVGLDEWDRIHNRFLVAKYRSLESLHPWKTSFDRIMFYNDIERARHPSKVLRVLESLKRDISWSDMIVFACHPGLQEEWLAFMFDSLFVKNPEHLVYIELFVESIGSQPDLLLYSGYLLIKIFGHIETEKKWNILVDLFLRNIQSLDQRTIRLRCIISDYISSLGSEEEKSIFLNAFVGRLQKDFVCFNASVIGILHRLLNGVQRVSLETSRMVCLYIRGCAVCEWRREEASKDLEAMYMCVGSRAMILSGATVDFGQTSSHLERYYELIISCLSWIEGRFPEEYVDRIKETMLYFLLDADREQVHELGLLIRGECSRFRDKFKELYGNQKSERTGI</sequence>
<proteinExistence type="predicted"/>
<dbReference type="HOGENOM" id="CLU_410540_0_0_1"/>
<dbReference type="AlphaFoldDB" id="E0S8U7"/>
<gene>
    <name evidence="1" type="ORF">Eint_090840</name>
</gene>
<reference evidence="1 2" key="2">
    <citation type="journal article" date="2012" name="Proc. Natl. Acad. Sci. U.S.A.">
        <title>Gain and loss of multiple functionally related, horizontally transferred genes in the reduced genomes of two microsporidian parasites.</title>
        <authorList>
            <person name="Pombert J.-F."/>
            <person name="Selman M."/>
            <person name="Burki F."/>
            <person name="Bardell F.T."/>
            <person name="Farinelli L."/>
            <person name="Solter L.F."/>
            <person name="Whitman D.W."/>
            <person name="Weiss L.M."/>
            <person name="Corradi N."/>
            <person name="Keeling P.J."/>
        </authorList>
    </citation>
    <scope>NUCLEOTIDE SEQUENCE [LARGE SCALE GENOMIC DNA]</scope>
    <source>
        <strain evidence="1 2">ATCC 50506</strain>
    </source>
</reference>
<dbReference type="OrthoDB" id="2191694at2759"/>
<evidence type="ECO:0000313" key="1">
    <source>
        <dbReference type="EMBL" id="ADM12213.2"/>
    </source>
</evidence>
<protein>
    <submittedName>
        <fullName evidence="1">Uncharacterized protein</fullName>
    </submittedName>
</protein>
<dbReference type="RefSeq" id="XP_003073573.2">
    <property type="nucleotide sequence ID" value="XM_003073527.2"/>
</dbReference>
<organism evidence="1 2">
    <name type="scientific">Encephalitozoon intestinalis (strain ATCC 50506)</name>
    <name type="common">Microsporidian parasite</name>
    <name type="synonym">Septata intestinalis</name>
    <dbReference type="NCBI Taxonomy" id="876142"/>
    <lineage>
        <taxon>Eukaryota</taxon>
        <taxon>Fungi</taxon>
        <taxon>Fungi incertae sedis</taxon>
        <taxon>Microsporidia</taxon>
        <taxon>Unikaryonidae</taxon>
        <taxon>Encephalitozoon</taxon>
    </lineage>
</organism>
<evidence type="ECO:0000313" key="2">
    <source>
        <dbReference type="Proteomes" id="UP000002313"/>
    </source>
</evidence>
<dbReference type="GeneID" id="9698404"/>
<dbReference type="KEGG" id="ein:Eint_090840"/>
<keyword evidence="2" id="KW-1185">Reference proteome</keyword>
<accession>E0S8U7</accession>
<dbReference type="EMBL" id="CP001950">
    <property type="protein sequence ID" value="ADM12213.2"/>
    <property type="molecule type" value="Genomic_DNA"/>
</dbReference>